<dbReference type="AlphaFoldDB" id="A0A0Q2LVA5"/>
<evidence type="ECO:0008006" key="4">
    <source>
        <dbReference type="Google" id="ProtNLM"/>
    </source>
</evidence>
<gene>
    <name evidence="2" type="ORF">AO501_04480</name>
</gene>
<dbReference type="Proteomes" id="UP000051677">
    <property type="component" value="Unassembled WGS sequence"/>
</dbReference>
<feature type="compositionally biased region" description="Basic and acidic residues" evidence="1">
    <location>
        <begin position="1"/>
        <end position="22"/>
    </location>
</feature>
<evidence type="ECO:0000313" key="2">
    <source>
        <dbReference type="EMBL" id="KQH79825.1"/>
    </source>
</evidence>
<proteinExistence type="predicted"/>
<reference evidence="2 3" key="1">
    <citation type="submission" date="2015-10" db="EMBL/GenBank/DDBJ databases">
        <title>Mycobacterium gordonae draft genome assembly.</title>
        <authorList>
            <person name="Ustinova V."/>
            <person name="Smirnova T."/>
            <person name="Blagodatskikh K."/>
            <person name="Varlamov D."/>
            <person name="Larionova E."/>
            <person name="Chernousova L."/>
        </authorList>
    </citation>
    <scope>NUCLEOTIDE SEQUENCE [LARGE SCALE GENOMIC DNA]</scope>
    <source>
        <strain evidence="2 3">CTRI 14-8773</strain>
    </source>
</reference>
<sequence length="69" mass="7722">MEHPGRVADEETQRPDPEVPERARRRTFTAKYKLEVLAAYDAAPDGEKGAVLRREGLYSSQHRGVATSP</sequence>
<organism evidence="2 3">
    <name type="scientific">Mycobacterium gordonae</name>
    <dbReference type="NCBI Taxonomy" id="1778"/>
    <lineage>
        <taxon>Bacteria</taxon>
        <taxon>Bacillati</taxon>
        <taxon>Actinomycetota</taxon>
        <taxon>Actinomycetes</taxon>
        <taxon>Mycobacteriales</taxon>
        <taxon>Mycobacteriaceae</taxon>
        <taxon>Mycobacterium</taxon>
    </lineage>
</organism>
<evidence type="ECO:0000256" key="1">
    <source>
        <dbReference type="SAM" id="MobiDB-lite"/>
    </source>
</evidence>
<dbReference type="OrthoDB" id="52928at2"/>
<evidence type="ECO:0000313" key="3">
    <source>
        <dbReference type="Proteomes" id="UP000051677"/>
    </source>
</evidence>
<accession>A0A0Q2LVA5</accession>
<comment type="caution">
    <text evidence="2">The sequence shown here is derived from an EMBL/GenBank/DDBJ whole genome shotgun (WGS) entry which is preliminary data.</text>
</comment>
<name>A0A0Q2LVA5_MYCGO</name>
<protein>
    <recommendedName>
        <fullName evidence="4">Transposase</fullName>
    </recommendedName>
</protein>
<feature type="region of interest" description="Disordered" evidence="1">
    <location>
        <begin position="1"/>
        <end position="25"/>
    </location>
</feature>
<dbReference type="EMBL" id="LKTM01000066">
    <property type="protein sequence ID" value="KQH79825.1"/>
    <property type="molecule type" value="Genomic_DNA"/>
</dbReference>